<feature type="transmembrane region" description="Helical" evidence="6">
    <location>
        <begin position="357"/>
        <end position="378"/>
    </location>
</feature>
<gene>
    <name evidence="7" type="ORF">HNQ39_002172</name>
</gene>
<evidence type="ECO:0000256" key="6">
    <source>
        <dbReference type="SAM" id="Phobius"/>
    </source>
</evidence>
<dbReference type="Pfam" id="PF01098">
    <property type="entry name" value="FTSW_RODA_SPOVE"/>
    <property type="match status" value="1"/>
</dbReference>
<dbReference type="Proteomes" id="UP000520814">
    <property type="component" value="Unassembled WGS sequence"/>
</dbReference>
<evidence type="ECO:0000256" key="4">
    <source>
        <dbReference type="ARBA" id="ARBA00022989"/>
    </source>
</evidence>
<reference evidence="7 8" key="1">
    <citation type="submission" date="2020-08" db="EMBL/GenBank/DDBJ databases">
        <title>Genomic Encyclopedia of Type Strains, Phase IV (KMG-IV): sequencing the most valuable type-strain genomes for metagenomic binning, comparative biology and taxonomic classification.</title>
        <authorList>
            <person name="Goeker M."/>
        </authorList>
    </citation>
    <scope>NUCLEOTIDE SEQUENCE [LARGE SCALE GENOMIC DNA]</scope>
    <source>
        <strain evidence="7 8">DSM 23562</strain>
    </source>
</reference>
<organism evidence="7 8">
    <name type="scientific">Armatimonas rosea</name>
    <dbReference type="NCBI Taxonomy" id="685828"/>
    <lineage>
        <taxon>Bacteria</taxon>
        <taxon>Bacillati</taxon>
        <taxon>Armatimonadota</taxon>
        <taxon>Armatimonadia</taxon>
        <taxon>Armatimonadales</taxon>
        <taxon>Armatimonadaceae</taxon>
        <taxon>Armatimonas</taxon>
    </lineage>
</organism>
<dbReference type="PANTHER" id="PTHR30474:SF1">
    <property type="entry name" value="PEPTIDOGLYCAN GLYCOSYLTRANSFERASE MRDB"/>
    <property type="match status" value="1"/>
</dbReference>
<keyword evidence="8" id="KW-1185">Reference proteome</keyword>
<dbReference type="PANTHER" id="PTHR30474">
    <property type="entry name" value="CELL CYCLE PROTEIN"/>
    <property type="match status" value="1"/>
</dbReference>
<dbReference type="GO" id="GO:0015648">
    <property type="term" value="F:lipid-linked peptidoglycan transporter activity"/>
    <property type="evidence" value="ECO:0007669"/>
    <property type="project" value="TreeGrafter"/>
</dbReference>
<keyword evidence="3" id="KW-0133">Cell shape</keyword>
<comment type="subcellular location">
    <subcellularLocation>
        <location evidence="1">Membrane</location>
        <topology evidence="1">Multi-pass membrane protein</topology>
    </subcellularLocation>
</comment>
<dbReference type="RefSeq" id="WP_184195235.1">
    <property type="nucleotide sequence ID" value="NZ_JACHGW010000002.1"/>
</dbReference>
<dbReference type="InterPro" id="IPR011923">
    <property type="entry name" value="RodA/MrdB"/>
</dbReference>
<accession>A0A7W9SPH0</accession>
<dbReference type="NCBIfam" id="TIGR02210">
    <property type="entry name" value="rodA_shape"/>
    <property type="match status" value="1"/>
</dbReference>
<evidence type="ECO:0000313" key="7">
    <source>
        <dbReference type="EMBL" id="MBB6050381.1"/>
    </source>
</evidence>
<feature type="transmembrane region" description="Helical" evidence="6">
    <location>
        <begin position="20"/>
        <end position="37"/>
    </location>
</feature>
<evidence type="ECO:0000256" key="1">
    <source>
        <dbReference type="ARBA" id="ARBA00004141"/>
    </source>
</evidence>
<evidence type="ECO:0000313" key="8">
    <source>
        <dbReference type="Proteomes" id="UP000520814"/>
    </source>
</evidence>
<name>A0A7W9SPH0_ARMRO</name>
<evidence type="ECO:0000256" key="3">
    <source>
        <dbReference type="ARBA" id="ARBA00022960"/>
    </source>
</evidence>
<dbReference type="InterPro" id="IPR001182">
    <property type="entry name" value="FtsW/RodA"/>
</dbReference>
<feature type="transmembrane region" description="Helical" evidence="6">
    <location>
        <begin position="292"/>
        <end position="312"/>
    </location>
</feature>
<sequence>MLESLKTLIEPRHRKNIDWVVVFCVVLIMCASVATVYSASAGHARELAQAHRVGLLQAGRQAVFDLLGLGILAYVATRDYVGVQRHTNLLYWGNIAFLLLVKVFGKEKKGAARWIDIGPLQFQPSELTKICVILTLAVFLVRVGPRIKEFPVFLKSLFHILPPMLLIKMQPDLGTALVIAAIWLGMVFLAGADWRHLAALGLAVVALGTVVWKTGKGLEGYQRTRVEVLFMSRQNMTKEQRDQAYQGDQALLAVGGGLVTGQGFRRGLQTGGGFVPDNWTDFAFAAFAEETGLIGCLSLLFVYMVLLGRGLVCIAESEDTLGRLIAGGVLTYIGFHVFVNIAMNCSIAPVVGVPLPLFSYGGTAAWTNCIAIGLLLSVRMRRRKLQF</sequence>
<feature type="transmembrane region" description="Helical" evidence="6">
    <location>
        <begin position="58"/>
        <end position="77"/>
    </location>
</feature>
<evidence type="ECO:0000256" key="5">
    <source>
        <dbReference type="ARBA" id="ARBA00023136"/>
    </source>
</evidence>
<dbReference type="AlphaFoldDB" id="A0A7W9SPH0"/>
<dbReference type="GO" id="GO:0051301">
    <property type="term" value="P:cell division"/>
    <property type="evidence" value="ECO:0007669"/>
    <property type="project" value="InterPro"/>
</dbReference>
<comment type="caution">
    <text evidence="7">The sequence shown here is derived from an EMBL/GenBank/DDBJ whole genome shotgun (WGS) entry which is preliminary data.</text>
</comment>
<keyword evidence="2 6" id="KW-0812">Transmembrane</keyword>
<feature type="transmembrane region" description="Helical" evidence="6">
    <location>
        <begin position="324"/>
        <end position="351"/>
    </location>
</feature>
<dbReference type="GO" id="GO:0005886">
    <property type="term" value="C:plasma membrane"/>
    <property type="evidence" value="ECO:0007669"/>
    <property type="project" value="TreeGrafter"/>
</dbReference>
<feature type="transmembrane region" description="Helical" evidence="6">
    <location>
        <begin position="89"/>
        <end position="105"/>
    </location>
</feature>
<dbReference type="GO" id="GO:0032153">
    <property type="term" value="C:cell division site"/>
    <property type="evidence" value="ECO:0007669"/>
    <property type="project" value="TreeGrafter"/>
</dbReference>
<dbReference type="EMBL" id="JACHGW010000002">
    <property type="protein sequence ID" value="MBB6050381.1"/>
    <property type="molecule type" value="Genomic_DNA"/>
</dbReference>
<keyword evidence="5 6" id="KW-0472">Membrane</keyword>
<evidence type="ECO:0000256" key="2">
    <source>
        <dbReference type="ARBA" id="ARBA00022692"/>
    </source>
</evidence>
<dbReference type="GO" id="GO:0008360">
    <property type="term" value="P:regulation of cell shape"/>
    <property type="evidence" value="ECO:0007669"/>
    <property type="project" value="UniProtKB-KW"/>
</dbReference>
<keyword evidence="4 6" id="KW-1133">Transmembrane helix</keyword>
<proteinExistence type="predicted"/>
<protein>
    <submittedName>
        <fullName evidence="7">Rod shape determining protein RodA</fullName>
    </submittedName>
</protein>
<feature type="transmembrane region" description="Helical" evidence="6">
    <location>
        <begin position="197"/>
        <end position="215"/>
    </location>
</feature>
<feature type="transmembrane region" description="Helical" evidence="6">
    <location>
        <begin position="173"/>
        <end position="190"/>
    </location>
</feature>